<evidence type="ECO:0000313" key="2">
    <source>
        <dbReference type="Proteomes" id="UP001066276"/>
    </source>
</evidence>
<dbReference type="AlphaFoldDB" id="A0AAV7Q6Q0"/>
<keyword evidence="2" id="KW-1185">Reference proteome</keyword>
<name>A0AAV7Q6Q0_PLEWA</name>
<comment type="caution">
    <text evidence="1">The sequence shown here is derived from an EMBL/GenBank/DDBJ whole genome shotgun (WGS) entry which is preliminary data.</text>
</comment>
<accession>A0AAV7Q6Q0</accession>
<proteinExistence type="predicted"/>
<sequence>LVLQPRTKTPLFSFSSSSPTTSPAVKATFSLCHFYFQHLSQYHFRHEDLLHCHILLLPLLPPASKTLLLLPTLTSQCPMLPQPPSPSASTSQYVISLAMNNIFLDLLSYYHYLL</sequence>
<dbReference type="Proteomes" id="UP001066276">
    <property type="component" value="Chromosome 6"/>
</dbReference>
<gene>
    <name evidence="1" type="ORF">NDU88_001665</name>
</gene>
<dbReference type="EMBL" id="JANPWB010000010">
    <property type="protein sequence ID" value="KAJ1135221.1"/>
    <property type="molecule type" value="Genomic_DNA"/>
</dbReference>
<reference evidence="1" key="1">
    <citation type="journal article" date="2022" name="bioRxiv">
        <title>Sequencing and chromosome-scale assembly of the giantPleurodeles waltlgenome.</title>
        <authorList>
            <person name="Brown T."/>
            <person name="Elewa A."/>
            <person name="Iarovenko S."/>
            <person name="Subramanian E."/>
            <person name="Araus A.J."/>
            <person name="Petzold A."/>
            <person name="Susuki M."/>
            <person name="Suzuki K.-i.T."/>
            <person name="Hayashi T."/>
            <person name="Toyoda A."/>
            <person name="Oliveira C."/>
            <person name="Osipova E."/>
            <person name="Leigh N.D."/>
            <person name="Simon A."/>
            <person name="Yun M.H."/>
        </authorList>
    </citation>
    <scope>NUCLEOTIDE SEQUENCE</scope>
    <source>
        <strain evidence="1">20211129_DDA</strain>
        <tissue evidence="1">Liver</tissue>
    </source>
</reference>
<evidence type="ECO:0000313" key="1">
    <source>
        <dbReference type="EMBL" id="KAJ1135221.1"/>
    </source>
</evidence>
<feature type="non-terminal residue" evidence="1">
    <location>
        <position position="1"/>
    </location>
</feature>
<organism evidence="1 2">
    <name type="scientific">Pleurodeles waltl</name>
    <name type="common">Iberian ribbed newt</name>
    <dbReference type="NCBI Taxonomy" id="8319"/>
    <lineage>
        <taxon>Eukaryota</taxon>
        <taxon>Metazoa</taxon>
        <taxon>Chordata</taxon>
        <taxon>Craniata</taxon>
        <taxon>Vertebrata</taxon>
        <taxon>Euteleostomi</taxon>
        <taxon>Amphibia</taxon>
        <taxon>Batrachia</taxon>
        <taxon>Caudata</taxon>
        <taxon>Salamandroidea</taxon>
        <taxon>Salamandridae</taxon>
        <taxon>Pleurodelinae</taxon>
        <taxon>Pleurodeles</taxon>
    </lineage>
</organism>
<protein>
    <submittedName>
        <fullName evidence="1">Uncharacterized protein</fullName>
    </submittedName>
</protein>